<reference evidence="1 2" key="1">
    <citation type="journal article" date="2023" name="Science">
        <title>Complex scaffold remodeling in plant triterpene biosynthesis.</title>
        <authorList>
            <person name="De La Pena R."/>
            <person name="Hodgson H."/>
            <person name="Liu J.C."/>
            <person name="Stephenson M.J."/>
            <person name="Martin A.C."/>
            <person name="Owen C."/>
            <person name="Harkess A."/>
            <person name="Leebens-Mack J."/>
            <person name="Jimenez L.E."/>
            <person name="Osbourn A."/>
            <person name="Sattely E.S."/>
        </authorList>
    </citation>
    <scope>NUCLEOTIDE SEQUENCE [LARGE SCALE GENOMIC DNA]</scope>
    <source>
        <strain evidence="2">cv. JPN11</strain>
        <tissue evidence="1">Leaf</tissue>
    </source>
</reference>
<sequence length="284" mass="31087">MENTKSAAAAPTGCFKCGRPGHWSRDCPSSSSSAPSNLSSNKSSGGVGGENVSKSVVGVKEKPKKLSRSRPKLTADLLLSDDGFGFVLRHFPRSFKYRGRGHEVSDLGHLIGLYSEWHSHLLPYYSFDQFVHKVEQVSASRRVKTCIRDLRERVASGGDPTKLHDAAVDHDGPTDEQAPVETMSSERLQQDLSCNANAADDMHEDLFNEIYSQATGEQSRRDVDVDNVPSTGSFKNGSADQLPNNEGSCPSASNEVNITEEQRSRMKANRLKALERAAARTHQL</sequence>
<protein>
    <submittedName>
        <fullName evidence="1">TIMELESS-interacting protein</fullName>
    </submittedName>
</protein>
<organism evidence="1 2">
    <name type="scientific">Melia azedarach</name>
    <name type="common">Chinaberry tree</name>
    <dbReference type="NCBI Taxonomy" id="155640"/>
    <lineage>
        <taxon>Eukaryota</taxon>
        <taxon>Viridiplantae</taxon>
        <taxon>Streptophyta</taxon>
        <taxon>Embryophyta</taxon>
        <taxon>Tracheophyta</taxon>
        <taxon>Spermatophyta</taxon>
        <taxon>Magnoliopsida</taxon>
        <taxon>eudicotyledons</taxon>
        <taxon>Gunneridae</taxon>
        <taxon>Pentapetalae</taxon>
        <taxon>rosids</taxon>
        <taxon>malvids</taxon>
        <taxon>Sapindales</taxon>
        <taxon>Meliaceae</taxon>
        <taxon>Melia</taxon>
    </lineage>
</organism>
<name>A0ACC1XG80_MELAZ</name>
<comment type="caution">
    <text evidence="1">The sequence shown here is derived from an EMBL/GenBank/DDBJ whole genome shotgun (WGS) entry which is preliminary data.</text>
</comment>
<evidence type="ECO:0000313" key="1">
    <source>
        <dbReference type="EMBL" id="KAJ4710335.1"/>
    </source>
</evidence>
<keyword evidence="2" id="KW-1185">Reference proteome</keyword>
<evidence type="ECO:0000313" key="2">
    <source>
        <dbReference type="Proteomes" id="UP001164539"/>
    </source>
</evidence>
<dbReference type="EMBL" id="CM051402">
    <property type="protein sequence ID" value="KAJ4710335.1"/>
    <property type="molecule type" value="Genomic_DNA"/>
</dbReference>
<gene>
    <name evidence="1" type="ORF">OWV82_016537</name>
</gene>
<accession>A0ACC1XG80</accession>
<proteinExistence type="predicted"/>
<dbReference type="Proteomes" id="UP001164539">
    <property type="component" value="Chromosome 9"/>
</dbReference>